<comment type="caution">
    <text evidence="2">The sequence shown here is derived from an EMBL/GenBank/DDBJ whole genome shotgun (WGS) entry which is preliminary data.</text>
</comment>
<name>A0AAD8ALA5_DIPPU</name>
<keyword evidence="3" id="KW-1185">Reference proteome</keyword>
<dbReference type="EMBL" id="JASPKZ010000032">
    <property type="protein sequence ID" value="KAJ9601174.1"/>
    <property type="molecule type" value="Genomic_DNA"/>
</dbReference>
<proteinExistence type="predicted"/>
<evidence type="ECO:0000313" key="2">
    <source>
        <dbReference type="EMBL" id="KAJ9601174.1"/>
    </source>
</evidence>
<evidence type="ECO:0000313" key="3">
    <source>
        <dbReference type="Proteomes" id="UP001233999"/>
    </source>
</evidence>
<reference evidence="2" key="2">
    <citation type="submission" date="2023-05" db="EMBL/GenBank/DDBJ databases">
        <authorList>
            <person name="Fouks B."/>
        </authorList>
    </citation>
    <scope>NUCLEOTIDE SEQUENCE</scope>
    <source>
        <strain evidence="2">Stay&amp;Tobe</strain>
        <tissue evidence="2">Testes</tissue>
    </source>
</reference>
<organism evidence="2 3">
    <name type="scientific">Diploptera punctata</name>
    <name type="common">Pacific beetle cockroach</name>
    <dbReference type="NCBI Taxonomy" id="6984"/>
    <lineage>
        <taxon>Eukaryota</taxon>
        <taxon>Metazoa</taxon>
        <taxon>Ecdysozoa</taxon>
        <taxon>Arthropoda</taxon>
        <taxon>Hexapoda</taxon>
        <taxon>Insecta</taxon>
        <taxon>Pterygota</taxon>
        <taxon>Neoptera</taxon>
        <taxon>Polyneoptera</taxon>
        <taxon>Dictyoptera</taxon>
        <taxon>Blattodea</taxon>
        <taxon>Blaberoidea</taxon>
        <taxon>Blaberidae</taxon>
        <taxon>Diplopterinae</taxon>
        <taxon>Diploptera</taxon>
    </lineage>
</organism>
<dbReference type="Proteomes" id="UP001233999">
    <property type="component" value="Unassembled WGS sequence"/>
</dbReference>
<feature type="non-terminal residue" evidence="2">
    <location>
        <position position="1"/>
    </location>
</feature>
<keyword evidence="1" id="KW-1133">Transmembrane helix</keyword>
<dbReference type="AlphaFoldDB" id="A0AAD8ALA5"/>
<feature type="transmembrane region" description="Helical" evidence="1">
    <location>
        <begin position="55"/>
        <end position="76"/>
    </location>
</feature>
<reference evidence="2" key="1">
    <citation type="journal article" date="2023" name="IScience">
        <title>Live-bearing cockroach genome reveals convergent evolutionary mechanisms linked to viviparity in insects and beyond.</title>
        <authorList>
            <person name="Fouks B."/>
            <person name="Harrison M.C."/>
            <person name="Mikhailova A.A."/>
            <person name="Marchal E."/>
            <person name="English S."/>
            <person name="Carruthers M."/>
            <person name="Jennings E.C."/>
            <person name="Chiamaka E.L."/>
            <person name="Frigard R.A."/>
            <person name="Pippel M."/>
            <person name="Attardo G.M."/>
            <person name="Benoit J.B."/>
            <person name="Bornberg-Bauer E."/>
            <person name="Tobe S.S."/>
        </authorList>
    </citation>
    <scope>NUCLEOTIDE SEQUENCE</scope>
    <source>
        <strain evidence="2">Stay&amp;Tobe</strain>
    </source>
</reference>
<keyword evidence="1" id="KW-0472">Membrane</keyword>
<accession>A0AAD8ALA5</accession>
<gene>
    <name evidence="2" type="ORF">L9F63_000642</name>
</gene>
<protein>
    <submittedName>
        <fullName evidence="2">Uncharacterized protein</fullName>
    </submittedName>
</protein>
<sequence length="214" mass="24824">MDKEVLEIHGDPVVGTVVKLNPDGYGSHTSPAHHCTRYDDFDEEPFLPKNAKTSLFIIMSFIYAKLLVVICIAYVISEVVTNKLPLHYYESWDSMTHYREISLFLFCVTQPHLMLSHIASGCYNPSNQAHTLFDKSKYYTSKLTSFKHGTLKRSDHLKSHSSSLELFIKSELWLTMNMIMFEIAISWKHESYEYSLRTMVPWQDTTNLGARHMF</sequence>
<evidence type="ECO:0000256" key="1">
    <source>
        <dbReference type="SAM" id="Phobius"/>
    </source>
</evidence>
<keyword evidence="1" id="KW-0812">Transmembrane</keyword>